<dbReference type="InterPro" id="IPR019734">
    <property type="entry name" value="TPR_rpt"/>
</dbReference>
<evidence type="ECO:0000313" key="3">
    <source>
        <dbReference type="Proteomes" id="UP000651050"/>
    </source>
</evidence>
<feature type="repeat" description="TPR" evidence="1">
    <location>
        <begin position="162"/>
        <end position="195"/>
    </location>
</feature>
<dbReference type="Gene3D" id="1.25.40.10">
    <property type="entry name" value="Tetratricopeptide repeat domain"/>
    <property type="match status" value="1"/>
</dbReference>
<dbReference type="Pfam" id="PF13424">
    <property type="entry name" value="TPR_12"/>
    <property type="match status" value="1"/>
</dbReference>
<dbReference type="RefSeq" id="WP_196987664.1">
    <property type="nucleotide sequence ID" value="NZ_JADWYS010000001.1"/>
</dbReference>
<dbReference type="EMBL" id="JADWYS010000001">
    <property type="protein sequence ID" value="MBG9389893.1"/>
    <property type="molecule type" value="Genomic_DNA"/>
</dbReference>
<name>A0A931H7D0_9BURK</name>
<dbReference type="Proteomes" id="UP000651050">
    <property type="component" value="Unassembled WGS sequence"/>
</dbReference>
<keyword evidence="3" id="KW-1185">Reference proteome</keyword>
<gene>
    <name evidence="2" type="ORF">I5803_17815</name>
</gene>
<keyword evidence="1" id="KW-0802">TPR repeat</keyword>
<dbReference type="AlphaFoldDB" id="A0A931H7D0"/>
<dbReference type="SUPFAM" id="SSF48452">
    <property type="entry name" value="TPR-like"/>
    <property type="match status" value="1"/>
</dbReference>
<evidence type="ECO:0000256" key="1">
    <source>
        <dbReference type="PROSITE-ProRule" id="PRU00339"/>
    </source>
</evidence>
<dbReference type="PROSITE" id="PS50005">
    <property type="entry name" value="TPR"/>
    <property type="match status" value="1"/>
</dbReference>
<proteinExistence type="predicted"/>
<dbReference type="InterPro" id="IPR011990">
    <property type="entry name" value="TPR-like_helical_dom_sf"/>
</dbReference>
<reference evidence="2" key="1">
    <citation type="submission" date="2020-11" db="EMBL/GenBank/DDBJ databases">
        <title>Bacterial whole genome sequence for Caenimonas sp. DR4.4.</title>
        <authorList>
            <person name="Le V."/>
            <person name="Ko S.-R."/>
            <person name="Ahn C.-Y."/>
            <person name="Oh H.-M."/>
        </authorList>
    </citation>
    <scope>NUCLEOTIDE SEQUENCE</scope>
    <source>
        <strain evidence="2">DR4.4</strain>
    </source>
</reference>
<accession>A0A931H7D0</accession>
<sequence>MSNILSGLWDYAKPAVSEGRFRAAMAGASSDDVLILQTQIARTYGLRHDFAKARELLQSIELQVASASPEAKVRWHLEMGRTYASPAHAAESQSPEAREAARLHYLRAFELAKQARIDVLAVDALHMMPMVDTEPAAQLDWDLKAIAYMEQSDQPDAKGWEAALRNNVGHAKRLQGDYEEALRQFRLSLAAHERKGNAYAVRVAHWMIARTYRDQKKFDDAIAIQLRLEQEWAAAGEPDPYVFEELEQLYAATGDTARARLYGERLRAARAAPQ</sequence>
<evidence type="ECO:0000313" key="2">
    <source>
        <dbReference type="EMBL" id="MBG9389893.1"/>
    </source>
</evidence>
<organism evidence="2 3">
    <name type="scientific">Caenimonas aquaedulcis</name>
    <dbReference type="NCBI Taxonomy" id="2793270"/>
    <lineage>
        <taxon>Bacteria</taxon>
        <taxon>Pseudomonadati</taxon>
        <taxon>Pseudomonadota</taxon>
        <taxon>Betaproteobacteria</taxon>
        <taxon>Burkholderiales</taxon>
        <taxon>Comamonadaceae</taxon>
        <taxon>Caenimonas</taxon>
    </lineage>
</organism>
<protein>
    <submittedName>
        <fullName evidence="2">Tetratricopeptide repeat protein</fullName>
    </submittedName>
</protein>
<comment type="caution">
    <text evidence="2">The sequence shown here is derived from an EMBL/GenBank/DDBJ whole genome shotgun (WGS) entry which is preliminary data.</text>
</comment>